<evidence type="ECO:0000313" key="2">
    <source>
        <dbReference type="EMBL" id="KAJ6257504.1"/>
    </source>
</evidence>
<keyword evidence="1" id="KW-1133">Transmembrane helix</keyword>
<dbReference type="InterPro" id="IPR021848">
    <property type="entry name" value="HODM_asu-like"/>
</dbReference>
<feature type="transmembrane region" description="Helical" evidence="1">
    <location>
        <begin position="572"/>
        <end position="595"/>
    </location>
</feature>
<protein>
    <submittedName>
        <fullName evidence="2">Uncharacterized protein</fullName>
    </submittedName>
</protein>
<accession>A0AAD6IS01</accession>
<dbReference type="AlphaFoldDB" id="A0AAD6IS01"/>
<keyword evidence="1" id="KW-0472">Membrane</keyword>
<evidence type="ECO:0000313" key="3">
    <source>
        <dbReference type="Proteomes" id="UP001221413"/>
    </source>
</evidence>
<comment type="caution">
    <text evidence="2">The sequence shown here is derived from an EMBL/GenBank/DDBJ whole genome shotgun (WGS) entry which is preliminary data.</text>
</comment>
<dbReference type="Pfam" id="PF11927">
    <property type="entry name" value="HODM_asu-like"/>
    <property type="match status" value="1"/>
</dbReference>
<proteinExistence type="predicted"/>
<dbReference type="Proteomes" id="UP001221413">
    <property type="component" value="Unassembled WGS sequence"/>
</dbReference>
<sequence length="843" mass="93730">MTEVAGWDIISSRTTAFCGPGGLALLADWLPSVNARRRSLYPLTLAFELEVDSLSEVEFVTRSFYNIDNAESIPGRSVAAVLVLVLRHLIGSPKRLQRSSSPTLPSEKPKPTATAALKEYTPAEIAALGRFPDYASLTGVPLPMAYPTFNITTARPRPYRPFRWAYHQTMALSKLDPDWWLELESTYVERLAQRAALYEKYGKKIMNQLPDPTGTVALACRETMEMALQFLAARYPQYFTLDVAGLTFENRILGRTFDLSADADSLMVLFQNVPEDFVLMVKWRPGMGRRPDSKLTDEERDGQYVFMAGIICSALFWDLALKIGKTVGEIHGPVPDYSKMSLSMDRYFTKVTPDKPIQRGSWDIAVGEPLFIPAGDPSIVHRNTQDPALRETDLTLRVDWQTLRRVPLSNALCFNFKALFTPLAELADEPGVPALVEKVVKEGNEAIIKYKGLWHVEHVALPALERWRREQRESGLWREEVKTLDEAPFYRGWEEKWRRQQGTYIHYKRPLVVPGASPAVIVAVIYLGVAIVKVLLGIVITVLVVLVVVLLFLAVVFPLVILVAVSVVANRFFVLLFVLFAVGILIRGIGIVTVVKATVRQRGVQASDQKPLLLLLAVQDDGAVAAGCVARVHGLPEFHWEEFEYVGPRVEFRDFAFLPVVALGVGGHIFECVFEAALLAENGVERSAVDFLAVIAEAGDMDTLGPGQRVLEGYCVVLRGDGRLVKRKTAREWCDRTHGKLLCRAKVGLDVELARHERGAAVPTAATTAETASAAPEGHRYCPGCEGVAVANEVGSWTFDVARKSQSSRRENCRNRQVRAASRMRESSLNFLRADQLPGPLDF</sequence>
<feature type="transmembrane region" description="Helical" evidence="1">
    <location>
        <begin position="511"/>
        <end position="532"/>
    </location>
</feature>
<name>A0AAD6IS01_DREDA</name>
<gene>
    <name evidence="2" type="ORF">Dda_7289</name>
</gene>
<reference evidence="2" key="1">
    <citation type="submission" date="2023-01" db="EMBL/GenBank/DDBJ databases">
        <title>The chitinases involved in constricting ring structure development in the nematode-trapping fungus Drechslerella dactyloides.</title>
        <authorList>
            <person name="Wang R."/>
            <person name="Zhang L."/>
            <person name="Tang P."/>
            <person name="Li S."/>
            <person name="Liang L."/>
        </authorList>
    </citation>
    <scope>NUCLEOTIDE SEQUENCE</scope>
    <source>
        <strain evidence="2">YMF1.00031</strain>
    </source>
</reference>
<evidence type="ECO:0000256" key="1">
    <source>
        <dbReference type="SAM" id="Phobius"/>
    </source>
</evidence>
<keyword evidence="3" id="KW-1185">Reference proteome</keyword>
<keyword evidence="1" id="KW-0812">Transmembrane</keyword>
<dbReference type="EMBL" id="JAQGDS010000010">
    <property type="protein sequence ID" value="KAJ6257504.1"/>
    <property type="molecule type" value="Genomic_DNA"/>
</dbReference>
<organism evidence="2 3">
    <name type="scientific">Drechslerella dactyloides</name>
    <name type="common">Nematode-trapping fungus</name>
    <name type="synonym">Arthrobotrys dactyloides</name>
    <dbReference type="NCBI Taxonomy" id="74499"/>
    <lineage>
        <taxon>Eukaryota</taxon>
        <taxon>Fungi</taxon>
        <taxon>Dikarya</taxon>
        <taxon>Ascomycota</taxon>
        <taxon>Pezizomycotina</taxon>
        <taxon>Orbiliomycetes</taxon>
        <taxon>Orbiliales</taxon>
        <taxon>Orbiliaceae</taxon>
        <taxon>Drechslerella</taxon>
    </lineage>
</organism>
<feature type="transmembrane region" description="Helical" evidence="1">
    <location>
        <begin position="538"/>
        <end position="565"/>
    </location>
</feature>